<evidence type="ECO:0000313" key="4">
    <source>
        <dbReference type="EMBL" id="MBN7819056.1"/>
    </source>
</evidence>
<organism evidence="4 5">
    <name type="scientific">Bowmanella yangjiangensis</name>
    <dbReference type="NCBI Taxonomy" id="2811230"/>
    <lineage>
        <taxon>Bacteria</taxon>
        <taxon>Pseudomonadati</taxon>
        <taxon>Pseudomonadota</taxon>
        <taxon>Gammaproteobacteria</taxon>
        <taxon>Alteromonadales</taxon>
        <taxon>Alteromonadaceae</taxon>
        <taxon>Bowmanella</taxon>
    </lineage>
</organism>
<dbReference type="RefSeq" id="WP_206592869.1">
    <property type="nucleotide sequence ID" value="NZ_JAFKCS010000002.1"/>
</dbReference>
<dbReference type="Pfam" id="PF00583">
    <property type="entry name" value="Acetyltransf_1"/>
    <property type="match status" value="1"/>
</dbReference>
<protein>
    <submittedName>
        <fullName evidence="4">GNAT family N-acetyltransferase</fullName>
    </submittedName>
</protein>
<reference evidence="4 5" key="1">
    <citation type="submission" date="2021-03" db="EMBL/GenBank/DDBJ databases">
        <title>novel species isolated from a fishpond in China.</title>
        <authorList>
            <person name="Lu H."/>
            <person name="Cai Z."/>
        </authorList>
    </citation>
    <scope>NUCLEOTIDE SEQUENCE [LARGE SCALE GENOMIC DNA]</scope>
    <source>
        <strain evidence="4 5">Y57</strain>
    </source>
</reference>
<dbReference type="Gene3D" id="3.40.630.30">
    <property type="match status" value="1"/>
</dbReference>
<dbReference type="InterPro" id="IPR000182">
    <property type="entry name" value="GNAT_dom"/>
</dbReference>
<keyword evidence="5" id="KW-1185">Reference proteome</keyword>
<dbReference type="PROSITE" id="PS51186">
    <property type="entry name" value="GNAT"/>
    <property type="match status" value="1"/>
</dbReference>
<proteinExistence type="predicted"/>
<evidence type="ECO:0000256" key="2">
    <source>
        <dbReference type="ARBA" id="ARBA00023315"/>
    </source>
</evidence>
<sequence length="151" mass="17387">MTDFILRQAVAQDLEALTAFNQAMALETENKTLEAQTLRQGVNGILQHPHYGFYLVAEREGEIVGSLAVTYEWSDWRNSLFWWIQSVYVVPAARRQGIYSALYHKVQDMAKAQGNVCGFRLYVEKENLVAQATYQKLGMQECQYFMYQSKA</sequence>
<dbReference type="CDD" id="cd04301">
    <property type="entry name" value="NAT_SF"/>
    <property type="match status" value="1"/>
</dbReference>
<keyword evidence="1" id="KW-0808">Transferase</keyword>
<feature type="domain" description="N-acetyltransferase" evidence="3">
    <location>
        <begin position="4"/>
        <end position="151"/>
    </location>
</feature>
<dbReference type="InterPro" id="IPR016181">
    <property type="entry name" value="Acyl_CoA_acyltransferase"/>
</dbReference>
<evidence type="ECO:0000256" key="1">
    <source>
        <dbReference type="ARBA" id="ARBA00022679"/>
    </source>
</evidence>
<accession>A0ABS3CRI7</accession>
<dbReference type="InterPro" id="IPR050832">
    <property type="entry name" value="Bact_Acetyltransf"/>
</dbReference>
<dbReference type="Proteomes" id="UP000663992">
    <property type="component" value="Unassembled WGS sequence"/>
</dbReference>
<gene>
    <name evidence="4" type="ORF">J0A65_04220</name>
</gene>
<name>A0ABS3CRI7_9ALTE</name>
<dbReference type="EMBL" id="JAFKCS010000002">
    <property type="protein sequence ID" value="MBN7819056.1"/>
    <property type="molecule type" value="Genomic_DNA"/>
</dbReference>
<evidence type="ECO:0000259" key="3">
    <source>
        <dbReference type="PROSITE" id="PS51186"/>
    </source>
</evidence>
<dbReference type="SUPFAM" id="SSF55729">
    <property type="entry name" value="Acyl-CoA N-acyltransferases (Nat)"/>
    <property type="match status" value="1"/>
</dbReference>
<keyword evidence="2" id="KW-0012">Acyltransferase</keyword>
<dbReference type="PANTHER" id="PTHR43877">
    <property type="entry name" value="AMINOALKYLPHOSPHONATE N-ACETYLTRANSFERASE-RELATED-RELATED"/>
    <property type="match status" value="1"/>
</dbReference>
<comment type="caution">
    <text evidence="4">The sequence shown here is derived from an EMBL/GenBank/DDBJ whole genome shotgun (WGS) entry which is preliminary data.</text>
</comment>
<dbReference type="PANTHER" id="PTHR43877:SF2">
    <property type="entry name" value="AMINOALKYLPHOSPHONATE N-ACETYLTRANSFERASE-RELATED"/>
    <property type="match status" value="1"/>
</dbReference>
<evidence type="ECO:0000313" key="5">
    <source>
        <dbReference type="Proteomes" id="UP000663992"/>
    </source>
</evidence>